<dbReference type="GO" id="GO:0005634">
    <property type="term" value="C:nucleus"/>
    <property type="evidence" value="ECO:0007669"/>
    <property type="project" value="UniProtKB-SubCell"/>
</dbReference>
<comment type="subcellular location">
    <subcellularLocation>
        <location evidence="1">Nucleus</location>
    </subcellularLocation>
</comment>
<evidence type="ECO:0000313" key="7">
    <source>
        <dbReference type="Proteomes" id="UP000799440"/>
    </source>
</evidence>
<name>A0A6A6VHZ1_9PLEO</name>
<dbReference type="AlphaFoldDB" id="A0A6A6VHZ1"/>
<dbReference type="InterPro" id="IPR051345">
    <property type="entry name" value="Importin_beta-like_NTR"/>
</dbReference>
<keyword evidence="7" id="KW-1185">Reference proteome</keyword>
<protein>
    <submittedName>
        <fullName evidence="6">ARM repeat-containing protein</fullName>
    </submittedName>
</protein>
<dbReference type="EMBL" id="MU006564">
    <property type="protein sequence ID" value="KAF2750242.1"/>
    <property type="molecule type" value="Genomic_DNA"/>
</dbReference>
<dbReference type="Proteomes" id="UP000799440">
    <property type="component" value="Unassembled WGS sequence"/>
</dbReference>
<evidence type="ECO:0000256" key="5">
    <source>
        <dbReference type="ARBA" id="ARBA00023242"/>
    </source>
</evidence>
<dbReference type="GO" id="GO:0006606">
    <property type="term" value="P:protein import into nucleus"/>
    <property type="evidence" value="ECO:0007669"/>
    <property type="project" value="TreeGrafter"/>
</dbReference>
<evidence type="ECO:0000256" key="1">
    <source>
        <dbReference type="ARBA" id="ARBA00004123"/>
    </source>
</evidence>
<reference evidence="6" key="1">
    <citation type="journal article" date="2020" name="Stud. Mycol.">
        <title>101 Dothideomycetes genomes: a test case for predicting lifestyles and emergence of pathogens.</title>
        <authorList>
            <person name="Haridas S."/>
            <person name="Albert R."/>
            <person name="Binder M."/>
            <person name="Bloem J."/>
            <person name="Labutti K."/>
            <person name="Salamov A."/>
            <person name="Andreopoulos B."/>
            <person name="Baker S."/>
            <person name="Barry K."/>
            <person name="Bills G."/>
            <person name="Bluhm B."/>
            <person name="Cannon C."/>
            <person name="Castanera R."/>
            <person name="Culley D."/>
            <person name="Daum C."/>
            <person name="Ezra D."/>
            <person name="Gonzalez J."/>
            <person name="Henrissat B."/>
            <person name="Kuo A."/>
            <person name="Liang C."/>
            <person name="Lipzen A."/>
            <person name="Lutzoni F."/>
            <person name="Magnuson J."/>
            <person name="Mondo S."/>
            <person name="Nolan M."/>
            <person name="Ohm R."/>
            <person name="Pangilinan J."/>
            <person name="Park H.-J."/>
            <person name="Ramirez L."/>
            <person name="Alfaro M."/>
            <person name="Sun H."/>
            <person name="Tritt A."/>
            <person name="Yoshinaga Y."/>
            <person name="Zwiers L.-H."/>
            <person name="Turgeon B."/>
            <person name="Goodwin S."/>
            <person name="Spatafora J."/>
            <person name="Crous P."/>
            <person name="Grigoriev I."/>
        </authorList>
    </citation>
    <scope>NUCLEOTIDE SEQUENCE</scope>
    <source>
        <strain evidence="6">CBS 119925</strain>
    </source>
</reference>
<evidence type="ECO:0000256" key="3">
    <source>
        <dbReference type="ARBA" id="ARBA00022448"/>
    </source>
</evidence>
<dbReference type="InterPro" id="IPR011989">
    <property type="entry name" value="ARM-like"/>
</dbReference>
<proteinExistence type="inferred from homology"/>
<evidence type="ECO:0000256" key="2">
    <source>
        <dbReference type="ARBA" id="ARBA00007991"/>
    </source>
</evidence>
<organism evidence="6 7">
    <name type="scientific">Sporormia fimetaria CBS 119925</name>
    <dbReference type="NCBI Taxonomy" id="1340428"/>
    <lineage>
        <taxon>Eukaryota</taxon>
        <taxon>Fungi</taxon>
        <taxon>Dikarya</taxon>
        <taxon>Ascomycota</taxon>
        <taxon>Pezizomycotina</taxon>
        <taxon>Dothideomycetes</taxon>
        <taxon>Pleosporomycetidae</taxon>
        <taxon>Pleosporales</taxon>
        <taxon>Sporormiaceae</taxon>
        <taxon>Sporormia</taxon>
    </lineage>
</organism>
<dbReference type="InterPro" id="IPR057942">
    <property type="entry name" value="TPR_TNPO3_IPO13_3rd"/>
</dbReference>
<dbReference type="Pfam" id="PF24140">
    <property type="entry name" value="TPR_TNPO3_IPO13_3rd"/>
    <property type="match status" value="1"/>
</dbReference>
<dbReference type="GO" id="GO:0005737">
    <property type="term" value="C:cytoplasm"/>
    <property type="evidence" value="ECO:0007669"/>
    <property type="project" value="TreeGrafter"/>
</dbReference>
<dbReference type="InterPro" id="IPR016024">
    <property type="entry name" value="ARM-type_fold"/>
</dbReference>
<dbReference type="PANTHER" id="PTHR12363:SF33">
    <property type="entry name" value="IMPORTIN-13"/>
    <property type="match status" value="1"/>
</dbReference>
<dbReference type="PANTHER" id="PTHR12363">
    <property type="entry name" value="TRANSPORTIN 3 AND IMPORTIN 13"/>
    <property type="match status" value="1"/>
</dbReference>
<sequence>MADANQPTLPLSLADIEGLVKTLYTPGSPKKITETEATLRVIQRSPQGWEVADALLNSNDESVRFFGALTFTVKINADSAQLNEQDSQVVLYKLIHHLVSSPASSTATRKLCSTLAQYFCKPISGWRFCLHSLIASFASQQPVLDDALDGQPAPVVLLPQLSEEQLLILLDFAMNLADETKKMSNSPNRTVHHRMIDNTETQETLLRISFERGINCLSAASTFGESIGERLATASLKCFTGWVFYGQTEFKPCPEKLRHLRSNTHFALACLEYGIDDAMELIADILENYPQFLESNDREMLWSTVKGPWGLGLLENVDNDTIALARIIVAYGQSLLDSKVLYKEPTLPHHQEVMAFLHGLLKYPEPIGIDDEIAPIALDFWSSYVSTISDEVFELTESSPRPAWLEQASTHVFQVMSEFVNKIIYPDAAVSKSWDDESKKTFKVFRVDVRDIIQEAFNVLHDALLDQFIEFTTRSLHEKRWLELEAGLFCLISVSDLSAQPVDARLQTLFQLPLFTIMLTTPEIPSVTRRGVVDTVAAFNDFFLRHAEYLPQVLPFLLNALAQPSLAQSAAKSFASLCSQCRKSLTNELPSFFEMYQQFSSYATATEYTRSRVLEGIAAIVQAQDTDERRLAGTRQLFEYIAQDAMKAVNSVKEHGDAESGLEHALTTLKCLLSIGRAMQATDEEAIDLDSERPPSEFWTRGPGKEIQNQIINFVSYLSQLFPADADICETACNILRVGAKEVVPGPFVLPPSATVNFILKSSIQTPRLPYVLETACCWISSNKNDKSGEYQAECQRLLHHILGLMQMLQHPRNDPEIAVGCIEVIQKFININPIIFMGEAPDVLKAMFDFSIESLRSPEVLPKRAACQLWRDIFELSGSTKSEHQNTGKEIVNHFGASVVSALIYNVCGEVDGTSLPNVTDPLRKCINAEPRSRMWITQALAAQPLLSQANDDPALQEIIRKFVEGSVR</sequence>
<evidence type="ECO:0000256" key="4">
    <source>
        <dbReference type="ARBA" id="ARBA00022927"/>
    </source>
</evidence>
<accession>A0A6A6VHZ1</accession>
<keyword evidence="4" id="KW-0653">Protein transport</keyword>
<dbReference type="SUPFAM" id="SSF48371">
    <property type="entry name" value="ARM repeat"/>
    <property type="match status" value="1"/>
</dbReference>
<dbReference type="Gene3D" id="1.25.10.10">
    <property type="entry name" value="Leucine-rich Repeat Variant"/>
    <property type="match status" value="1"/>
</dbReference>
<evidence type="ECO:0000313" key="6">
    <source>
        <dbReference type="EMBL" id="KAF2750242.1"/>
    </source>
</evidence>
<keyword evidence="5" id="KW-0539">Nucleus</keyword>
<gene>
    <name evidence="6" type="ORF">M011DRAFT_234733</name>
</gene>
<comment type="similarity">
    <text evidence="2">Belongs to the importin beta family.</text>
</comment>
<dbReference type="OrthoDB" id="2016913at2759"/>
<keyword evidence="3" id="KW-0813">Transport</keyword>